<keyword evidence="1" id="KW-0175">Coiled coil</keyword>
<dbReference type="InterPro" id="IPR010585">
    <property type="entry name" value="DNA_repair_prot_XRCC4"/>
</dbReference>
<dbReference type="Gene3D" id="1.20.5.370">
    <property type="match status" value="1"/>
</dbReference>
<feature type="compositionally biased region" description="Polar residues" evidence="2">
    <location>
        <begin position="348"/>
        <end position="362"/>
    </location>
</feature>
<evidence type="ECO:0000256" key="1">
    <source>
        <dbReference type="SAM" id="Coils"/>
    </source>
</evidence>
<feature type="coiled-coil region" evidence="1">
    <location>
        <begin position="144"/>
        <end position="214"/>
    </location>
</feature>
<keyword evidence="4" id="KW-1185">Reference proteome</keyword>
<feature type="compositionally biased region" description="Gly residues" evidence="2">
    <location>
        <begin position="269"/>
        <end position="282"/>
    </location>
</feature>
<feature type="compositionally biased region" description="Gly residues" evidence="2">
    <location>
        <begin position="298"/>
        <end position="307"/>
    </location>
</feature>
<feature type="compositionally biased region" description="Gly residues" evidence="2">
    <location>
        <begin position="233"/>
        <end position="253"/>
    </location>
</feature>
<gene>
    <name evidence="3" type="ORF">Rsub_04468</name>
</gene>
<dbReference type="SUPFAM" id="SSF58022">
    <property type="entry name" value="XRCC4, C-terminal oligomerization domain"/>
    <property type="match status" value="1"/>
</dbReference>
<dbReference type="GO" id="GO:0005958">
    <property type="term" value="C:DNA-dependent protein kinase-DNA ligase 4 complex"/>
    <property type="evidence" value="ECO:0007669"/>
    <property type="project" value="TreeGrafter"/>
</dbReference>
<dbReference type="GO" id="GO:0010165">
    <property type="term" value="P:response to X-ray"/>
    <property type="evidence" value="ECO:0007669"/>
    <property type="project" value="TreeGrafter"/>
</dbReference>
<feature type="compositionally biased region" description="Low complexity" evidence="2">
    <location>
        <begin position="369"/>
        <end position="396"/>
    </location>
</feature>
<feature type="compositionally biased region" description="Low complexity" evidence="2">
    <location>
        <begin position="410"/>
        <end position="444"/>
    </location>
</feature>
<reference evidence="3 4" key="1">
    <citation type="journal article" date="2018" name="Sci. Rep.">
        <title>Raphidocelis subcapitata (=Pseudokirchneriella subcapitata) provides an insight into genome evolution and environmental adaptations in the Sphaeropleales.</title>
        <authorList>
            <person name="Suzuki S."/>
            <person name="Yamaguchi H."/>
            <person name="Nakajima N."/>
            <person name="Kawachi M."/>
        </authorList>
    </citation>
    <scope>NUCLEOTIDE SEQUENCE [LARGE SCALE GENOMIC DNA]</scope>
    <source>
        <strain evidence="3 4">NIES-35</strain>
    </source>
</reference>
<dbReference type="GO" id="GO:0006310">
    <property type="term" value="P:DNA recombination"/>
    <property type="evidence" value="ECO:0007669"/>
    <property type="project" value="InterPro"/>
</dbReference>
<dbReference type="InterPro" id="IPR014751">
    <property type="entry name" value="XRCC4-like_C"/>
</dbReference>
<dbReference type="GO" id="GO:0006303">
    <property type="term" value="P:double-strand break repair via nonhomologous end joining"/>
    <property type="evidence" value="ECO:0007669"/>
    <property type="project" value="TreeGrafter"/>
</dbReference>
<proteinExistence type="predicted"/>
<dbReference type="GO" id="GO:0003677">
    <property type="term" value="F:DNA binding"/>
    <property type="evidence" value="ECO:0007669"/>
    <property type="project" value="InterPro"/>
</dbReference>
<feature type="compositionally biased region" description="Low complexity" evidence="2">
    <location>
        <begin position="283"/>
        <end position="297"/>
    </location>
</feature>
<feature type="compositionally biased region" description="Gly residues" evidence="2">
    <location>
        <begin position="336"/>
        <end position="347"/>
    </location>
</feature>
<evidence type="ECO:0008006" key="5">
    <source>
        <dbReference type="Google" id="ProtNLM"/>
    </source>
</evidence>
<accession>A0A2V0NWW9</accession>
<dbReference type="GO" id="GO:0032807">
    <property type="term" value="C:DNA ligase IV complex"/>
    <property type="evidence" value="ECO:0007669"/>
    <property type="project" value="TreeGrafter"/>
</dbReference>
<sequence>MELDREAAPPVWSCKLLSVGGQRELLVKCAWREAEFDVVVSDSAQRVWSRQRCKKPAAVTMPEALWLARAREALGALAPATAFKHEARVGAGGEIQLQWSWRDAGEGSSRIASLSLEQDDAPAARLWSTQRLLALSYAQLQGRVEAVCSDNERLQGEVERLNRDLQGHAQQRQAKEQDLFVKFAELLMRQKQTLRDLKERLDLKEQELREAAFKAEAASDDGGPQTSGEHTDGGGGGGGGGGGRNGDGGGSGMEEGDSIYSAETKPHSGSGGGGDGDSGNEGEGAAASRPAGQRAAGGPPGDGGAAGPSGIDVDAGGGGYTQAMAALDFGSIPMPSGGGGGGGGGGSVSQAPTQHMDYSSFDTLGMGDAGPAAPPAAAAGAGPPAGGAEARAAGPAPRRRGAGGDEEMAEAPPTAAAARASAAAAAAGADHAPAPGASDAAAAAGGADDLGLAGLAGAAAPAPAAQIKVRPRKR</sequence>
<organism evidence="3 4">
    <name type="scientific">Raphidocelis subcapitata</name>
    <dbReference type="NCBI Taxonomy" id="307507"/>
    <lineage>
        <taxon>Eukaryota</taxon>
        <taxon>Viridiplantae</taxon>
        <taxon>Chlorophyta</taxon>
        <taxon>core chlorophytes</taxon>
        <taxon>Chlorophyceae</taxon>
        <taxon>CS clade</taxon>
        <taxon>Sphaeropleales</taxon>
        <taxon>Selenastraceae</taxon>
        <taxon>Raphidocelis</taxon>
    </lineage>
</organism>
<dbReference type="PANTHER" id="PTHR28559">
    <property type="entry name" value="DNA REPAIR PROTEIN XRCC4"/>
    <property type="match status" value="1"/>
</dbReference>
<feature type="region of interest" description="Disordered" evidence="2">
    <location>
        <begin position="214"/>
        <end position="313"/>
    </location>
</feature>
<dbReference type="Proteomes" id="UP000247498">
    <property type="component" value="Unassembled WGS sequence"/>
</dbReference>
<protein>
    <recommendedName>
        <fullName evidence="5">DNA repair protein XRCC4</fullName>
    </recommendedName>
</protein>
<dbReference type="EMBL" id="BDRX01000029">
    <property type="protein sequence ID" value="GBF92121.1"/>
    <property type="molecule type" value="Genomic_DNA"/>
</dbReference>
<evidence type="ECO:0000256" key="2">
    <source>
        <dbReference type="SAM" id="MobiDB-lite"/>
    </source>
</evidence>
<feature type="region of interest" description="Disordered" evidence="2">
    <location>
        <begin position="331"/>
        <end position="444"/>
    </location>
</feature>
<dbReference type="InParanoid" id="A0A2V0NWW9"/>
<evidence type="ECO:0000313" key="4">
    <source>
        <dbReference type="Proteomes" id="UP000247498"/>
    </source>
</evidence>
<dbReference type="OrthoDB" id="10624162at2759"/>
<dbReference type="AlphaFoldDB" id="A0A2V0NWW9"/>
<evidence type="ECO:0000313" key="3">
    <source>
        <dbReference type="EMBL" id="GBF92121.1"/>
    </source>
</evidence>
<comment type="caution">
    <text evidence="3">The sequence shown here is derived from an EMBL/GenBank/DDBJ whole genome shotgun (WGS) entry which is preliminary data.</text>
</comment>
<dbReference type="PANTHER" id="PTHR28559:SF1">
    <property type="entry name" value="DNA REPAIR PROTEIN XRCC4"/>
    <property type="match status" value="1"/>
</dbReference>
<name>A0A2V0NWW9_9CHLO</name>